<gene>
    <name evidence="1" type="ORF">K469DRAFT_724711</name>
</gene>
<dbReference type="OrthoDB" id="5391496at2759"/>
<dbReference type="Proteomes" id="UP000800200">
    <property type="component" value="Unassembled WGS sequence"/>
</dbReference>
<sequence length="233" mass="25640">MTRSNAPFTPTILQPLTFPTLLQHILRTQSSAAPTTLLVCSSREAFLQSSSENQSLQSLLTPTLHNLFTAQNIKIVFCASLQILLAYLSAYKGSGFESGRQEKLVLVNPLSLHGLTPAFSAQGLSRTFAAAVDTALRVGARLVVVECVGMRRGVPLDDEEVDAIMRDVEKGEDGGEMRHEVDGDPWEQEVPILNVSVRRFGSGNGERAWAGRAVKVKRIASRWFRFQKIDTND</sequence>
<name>A0A6A6EAN5_9PEZI</name>
<proteinExistence type="predicted"/>
<keyword evidence="2" id="KW-1185">Reference proteome</keyword>
<accession>A0A6A6EAN5</accession>
<reference evidence="1" key="1">
    <citation type="journal article" date="2020" name="Stud. Mycol.">
        <title>101 Dothideomycetes genomes: a test case for predicting lifestyles and emergence of pathogens.</title>
        <authorList>
            <person name="Haridas S."/>
            <person name="Albert R."/>
            <person name="Binder M."/>
            <person name="Bloem J."/>
            <person name="Labutti K."/>
            <person name="Salamov A."/>
            <person name="Andreopoulos B."/>
            <person name="Baker S."/>
            <person name="Barry K."/>
            <person name="Bills G."/>
            <person name="Bluhm B."/>
            <person name="Cannon C."/>
            <person name="Castanera R."/>
            <person name="Culley D."/>
            <person name="Daum C."/>
            <person name="Ezra D."/>
            <person name="Gonzalez J."/>
            <person name="Henrissat B."/>
            <person name="Kuo A."/>
            <person name="Liang C."/>
            <person name="Lipzen A."/>
            <person name="Lutzoni F."/>
            <person name="Magnuson J."/>
            <person name="Mondo S."/>
            <person name="Nolan M."/>
            <person name="Ohm R."/>
            <person name="Pangilinan J."/>
            <person name="Park H.-J."/>
            <person name="Ramirez L."/>
            <person name="Alfaro M."/>
            <person name="Sun H."/>
            <person name="Tritt A."/>
            <person name="Yoshinaga Y."/>
            <person name="Zwiers L.-H."/>
            <person name="Turgeon B."/>
            <person name="Goodwin S."/>
            <person name="Spatafora J."/>
            <person name="Crous P."/>
            <person name="Grigoriev I."/>
        </authorList>
    </citation>
    <scope>NUCLEOTIDE SEQUENCE</scope>
    <source>
        <strain evidence="1">CBS 207.26</strain>
    </source>
</reference>
<protein>
    <submittedName>
        <fullName evidence="1">Uncharacterized protein</fullName>
    </submittedName>
</protein>
<dbReference type="EMBL" id="ML994624">
    <property type="protein sequence ID" value="KAF2188115.1"/>
    <property type="molecule type" value="Genomic_DNA"/>
</dbReference>
<evidence type="ECO:0000313" key="2">
    <source>
        <dbReference type="Proteomes" id="UP000800200"/>
    </source>
</evidence>
<organism evidence="1 2">
    <name type="scientific">Zopfia rhizophila CBS 207.26</name>
    <dbReference type="NCBI Taxonomy" id="1314779"/>
    <lineage>
        <taxon>Eukaryota</taxon>
        <taxon>Fungi</taxon>
        <taxon>Dikarya</taxon>
        <taxon>Ascomycota</taxon>
        <taxon>Pezizomycotina</taxon>
        <taxon>Dothideomycetes</taxon>
        <taxon>Dothideomycetes incertae sedis</taxon>
        <taxon>Zopfiaceae</taxon>
        <taxon>Zopfia</taxon>
    </lineage>
</organism>
<evidence type="ECO:0000313" key="1">
    <source>
        <dbReference type="EMBL" id="KAF2188115.1"/>
    </source>
</evidence>
<dbReference type="AlphaFoldDB" id="A0A6A6EAN5"/>